<sequence>MNYEILDNITDYIEFLREAGYSIVLSCFNPVLEEYLPVLLKYEPHLPAVCSYLKANANVNNNCFSNKEKLKTSTIPKPYYSCCWAGIEEYIIPIADLNNRICLVHISGYCGKMPQSEYLSKKLEMKLGAQFKKVYSQLSSDVPDMKKAMTVTTPLKYMFYELYQECIASSVRTDGTADIYPAVLRYINDHYAESINIANIAEALNYSTSYIRYIFSKKSTKTIGKYINSVRLNHAANLLKFTERTITEIAFESGFHNSNYFSTAFKKYYGLSPCQYRIKFQKNV</sequence>
<dbReference type="InterPro" id="IPR020449">
    <property type="entry name" value="Tscrpt_reg_AraC-type_HTH"/>
</dbReference>
<dbReference type="Pfam" id="PF12833">
    <property type="entry name" value="HTH_18"/>
    <property type="match status" value="1"/>
</dbReference>
<evidence type="ECO:0000313" key="5">
    <source>
        <dbReference type="EMBL" id="MBE5040518.1"/>
    </source>
</evidence>
<comment type="caution">
    <text evidence="5">The sequence shown here is derived from an EMBL/GenBank/DDBJ whole genome shotgun (WGS) entry which is preliminary data.</text>
</comment>
<dbReference type="PROSITE" id="PS01124">
    <property type="entry name" value="HTH_ARAC_FAMILY_2"/>
    <property type="match status" value="1"/>
</dbReference>
<dbReference type="Gene3D" id="1.10.10.60">
    <property type="entry name" value="Homeodomain-like"/>
    <property type="match status" value="2"/>
</dbReference>
<keyword evidence="6" id="KW-1185">Reference proteome</keyword>
<keyword evidence="1" id="KW-0805">Transcription regulation</keyword>
<name>A0A9D5LYT9_9FIRM</name>
<dbReference type="RefSeq" id="WP_226393071.1">
    <property type="nucleotide sequence ID" value="NZ_JADCKB010000017.1"/>
</dbReference>
<keyword evidence="3" id="KW-0804">Transcription</keyword>
<reference evidence="5" key="1">
    <citation type="submission" date="2020-10" db="EMBL/GenBank/DDBJ databases">
        <title>ChiBAC.</title>
        <authorList>
            <person name="Zenner C."/>
            <person name="Hitch T.C.A."/>
            <person name="Clavel T."/>
        </authorList>
    </citation>
    <scope>NUCLEOTIDE SEQUENCE</scope>
    <source>
        <strain evidence="5">DSM 107454</strain>
    </source>
</reference>
<organism evidence="5 6">
    <name type="scientific">Ructibacterium gallinarum</name>
    <dbReference type="NCBI Taxonomy" id="2779355"/>
    <lineage>
        <taxon>Bacteria</taxon>
        <taxon>Bacillati</taxon>
        <taxon>Bacillota</taxon>
        <taxon>Clostridia</taxon>
        <taxon>Eubacteriales</taxon>
        <taxon>Oscillospiraceae</taxon>
        <taxon>Ructibacterium</taxon>
    </lineage>
</organism>
<dbReference type="InterPro" id="IPR018062">
    <property type="entry name" value="HTH_AraC-typ_CS"/>
</dbReference>
<protein>
    <submittedName>
        <fullName evidence="5">Helix-turn-helix transcriptional regulator</fullName>
    </submittedName>
</protein>
<accession>A0A9D5LYT9</accession>
<proteinExistence type="predicted"/>
<dbReference type="InterPro" id="IPR009057">
    <property type="entry name" value="Homeodomain-like_sf"/>
</dbReference>
<dbReference type="AlphaFoldDB" id="A0A9D5LYT9"/>
<dbReference type="PROSITE" id="PS00041">
    <property type="entry name" value="HTH_ARAC_FAMILY_1"/>
    <property type="match status" value="1"/>
</dbReference>
<dbReference type="GO" id="GO:0043565">
    <property type="term" value="F:sequence-specific DNA binding"/>
    <property type="evidence" value="ECO:0007669"/>
    <property type="project" value="InterPro"/>
</dbReference>
<dbReference type="SMART" id="SM00342">
    <property type="entry name" value="HTH_ARAC"/>
    <property type="match status" value="1"/>
</dbReference>
<dbReference type="GO" id="GO:0003700">
    <property type="term" value="F:DNA-binding transcription factor activity"/>
    <property type="evidence" value="ECO:0007669"/>
    <property type="project" value="InterPro"/>
</dbReference>
<evidence type="ECO:0000313" key="6">
    <source>
        <dbReference type="Proteomes" id="UP000806542"/>
    </source>
</evidence>
<dbReference type="SUPFAM" id="SSF46689">
    <property type="entry name" value="Homeodomain-like"/>
    <property type="match status" value="2"/>
</dbReference>
<dbReference type="InterPro" id="IPR018060">
    <property type="entry name" value="HTH_AraC"/>
</dbReference>
<evidence type="ECO:0000256" key="3">
    <source>
        <dbReference type="ARBA" id="ARBA00023163"/>
    </source>
</evidence>
<dbReference type="Proteomes" id="UP000806542">
    <property type="component" value="Unassembled WGS sequence"/>
</dbReference>
<dbReference type="EMBL" id="JADCKB010000017">
    <property type="protein sequence ID" value="MBE5040518.1"/>
    <property type="molecule type" value="Genomic_DNA"/>
</dbReference>
<dbReference type="PRINTS" id="PR00032">
    <property type="entry name" value="HTHARAC"/>
</dbReference>
<dbReference type="PANTHER" id="PTHR43280:SF2">
    <property type="entry name" value="HTH-TYPE TRANSCRIPTIONAL REGULATOR EXSA"/>
    <property type="match status" value="1"/>
</dbReference>
<evidence type="ECO:0000259" key="4">
    <source>
        <dbReference type="PROSITE" id="PS01124"/>
    </source>
</evidence>
<gene>
    <name evidence="5" type="ORF">INF28_08605</name>
</gene>
<feature type="domain" description="HTH araC/xylS-type" evidence="4">
    <location>
        <begin position="181"/>
        <end position="279"/>
    </location>
</feature>
<keyword evidence="2" id="KW-0238">DNA-binding</keyword>
<evidence type="ECO:0000256" key="1">
    <source>
        <dbReference type="ARBA" id="ARBA00023015"/>
    </source>
</evidence>
<evidence type="ECO:0000256" key="2">
    <source>
        <dbReference type="ARBA" id="ARBA00023125"/>
    </source>
</evidence>
<dbReference type="PANTHER" id="PTHR43280">
    <property type="entry name" value="ARAC-FAMILY TRANSCRIPTIONAL REGULATOR"/>
    <property type="match status" value="1"/>
</dbReference>